<dbReference type="InParanoid" id="A0A804IKI6"/>
<feature type="transmembrane region" description="Helical" evidence="1">
    <location>
        <begin position="47"/>
        <end position="68"/>
    </location>
</feature>
<evidence type="ECO:0000256" key="1">
    <source>
        <dbReference type="SAM" id="Phobius"/>
    </source>
</evidence>
<dbReference type="Gramene" id="Ma04_t03260.1">
    <property type="protein sequence ID" value="Ma04_p03260.1"/>
    <property type="gene ID" value="Ma04_g03260"/>
</dbReference>
<feature type="transmembrane region" description="Helical" evidence="1">
    <location>
        <begin position="127"/>
        <end position="148"/>
    </location>
</feature>
<keyword evidence="3" id="KW-1185">Reference proteome</keyword>
<feature type="transmembrane region" description="Helical" evidence="1">
    <location>
        <begin position="207"/>
        <end position="230"/>
    </location>
</feature>
<dbReference type="PANTHER" id="PTHR31963:SF29">
    <property type="entry name" value="OS02G0566400 PROTEIN"/>
    <property type="match status" value="1"/>
</dbReference>
<keyword evidence="1" id="KW-0812">Transmembrane</keyword>
<evidence type="ECO:0000313" key="2">
    <source>
        <dbReference type="EnsemblPlants" id="Ma04_p03260.1"/>
    </source>
</evidence>
<keyword evidence="1" id="KW-0472">Membrane</keyword>
<dbReference type="EnsemblPlants" id="Ma04_t03260.1">
    <property type="protein sequence ID" value="Ma04_p03260.1"/>
    <property type="gene ID" value="Ma04_g03260"/>
</dbReference>
<dbReference type="AlphaFoldDB" id="A0A804IKI6"/>
<name>A0A804IKI6_MUSAM</name>
<dbReference type="Proteomes" id="UP000012960">
    <property type="component" value="Unplaced"/>
</dbReference>
<feature type="transmembrane region" description="Helical" evidence="1">
    <location>
        <begin position="88"/>
        <end position="106"/>
    </location>
</feature>
<proteinExistence type="predicted"/>
<dbReference type="InterPro" id="IPR021924">
    <property type="entry name" value="DUF3537"/>
</dbReference>
<evidence type="ECO:0000313" key="3">
    <source>
        <dbReference type="Proteomes" id="UP000012960"/>
    </source>
</evidence>
<organism evidence="2 3">
    <name type="scientific">Musa acuminata subsp. malaccensis</name>
    <name type="common">Wild banana</name>
    <name type="synonym">Musa malaccensis</name>
    <dbReference type="NCBI Taxonomy" id="214687"/>
    <lineage>
        <taxon>Eukaryota</taxon>
        <taxon>Viridiplantae</taxon>
        <taxon>Streptophyta</taxon>
        <taxon>Embryophyta</taxon>
        <taxon>Tracheophyta</taxon>
        <taxon>Spermatophyta</taxon>
        <taxon>Magnoliopsida</taxon>
        <taxon>Liliopsida</taxon>
        <taxon>Zingiberales</taxon>
        <taxon>Musaceae</taxon>
        <taxon>Musa</taxon>
    </lineage>
</organism>
<keyword evidence="1" id="KW-1133">Transmembrane helix</keyword>
<protein>
    <submittedName>
        <fullName evidence="2">Uncharacterized protein</fullName>
    </submittedName>
</protein>
<dbReference type="PANTHER" id="PTHR31963">
    <property type="entry name" value="RAS GUANINE NUCLEOTIDE EXCHANGE FACTOR K"/>
    <property type="match status" value="1"/>
</dbReference>
<sequence length="231" mass="25649">MVKTSISQPECKIATTSKGPSPTSQLHVHRRGLQVDVRDQYDTRHVVVSWSLFLLLGVFVLTASHFVLSCALTRYAYDVVAQLSLTSASGLSYLCLSAFVHHFLFLDKLVGETKRVREGYMDQLNRSFRLLFIFVMSCCAGEVAYKVWWHSSGSELVLFTVAGNRVVGNMVACALELASDIRKLLSSSLVRERLHAYDALLGNNDSVLLLVVASMTTPPFAIDGYLSFFLT</sequence>
<dbReference type="Pfam" id="PF12056">
    <property type="entry name" value="DUF3537"/>
    <property type="match status" value="1"/>
</dbReference>
<reference evidence="2" key="1">
    <citation type="submission" date="2021-05" db="UniProtKB">
        <authorList>
            <consortium name="EnsemblPlants"/>
        </authorList>
    </citation>
    <scope>IDENTIFICATION</scope>
    <source>
        <strain evidence="2">subsp. malaccensis</strain>
    </source>
</reference>
<accession>A0A804IKI6</accession>